<dbReference type="InterPro" id="IPR010781">
    <property type="entry name" value="DUF1376"/>
</dbReference>
<dbReference type="Pfam" id="PF07120">
    <property type="entry name" value="DUF1376"/>
    <property type="match status" value="1"/>
</dbReference>
<dbReference type="EMBL" id="FNOM01000058">
    <property type="protein sequence ID" value="SDX97036.1"/>
    <property type="molecule type" value="Genomic_DNA"/>
</dbReference>
<evidence type="ECO:0000256" key="1">
    <source>
        <dbReference type="SAM" id="MobiDB-lite"/>
    </source>
</evidence>
<feature type="compositionally biased region" description="Polar residues" evidence="1">
    <location>
        <begin position="128"/>
        <end position="155"/>
    </location>
</feature>
<accession>A0A1H3G1C7</accession>
<dbReference type="STRING" id="564137.SAMN04488238_1583"/>
<organism evidence="2 3">
    <name type="scientific">Roseicitreum antarcticum</name>
    <dbReference type="NCBI Taxonomy" id="564137"/>
    <lineage>
        <taxon>Bacteria</taxon>
        <taxon>Pseudomonadati</taxon>
        <taxon>Pseudomonadota</taxon>
        <taxon>Alphaproteobacteria</taxon>
        <taxon>Rhodobacterales</taxon>
        <taxon>Paracoccaceae</taxon>
        <taxon>Roseicitreum</taxon>
    </lineage>
</organism>
<sequence length="224" mass="25706">MSQDYNPKKARTKYACPIWVDAFVRDTMDLAADEFGAYHLILYAMWSREELNMPDDDRKLARLARCSQKMWRARIRPALEPFFDVENGYWTNVRLTKEATKTEKFLRDQSDRKRGSENSGNAAAFPEGTQQEADSSDINSYKSLKNNDQDATTETTADHSGEQPTQETKSPSIKEPPLAPPGGREKEIINFPRKPRTQGREQEAMLRAKEILRSKEAKRDADDQ</sequence>
<reference evidence="2 3" key="1">
    <citation type="submission" date="2016-10" db="EMBL/GenBank/DDBJ databases">
        <authorList>
            <person name="de Groot N.N."/>
        </authorList>
    </citation>
    <scope>NUCLEOTIDE SEQUENCE [LARGE SCALE GENOMIC DNA]</scope>
    <source>
        <strain evidence="2 3">CGMCC 1.8894</strain>
    </source>
</reference>
<feature type="compositionally biased region" description="Basic and acidic residues" evidence="1">
    <location>
        <begin position="104"/>
        <end position="116"/>
    </location>
</feature>
<evidence type="ECO:0000313" key="3">
    <source>
        <dbReference type="Proteomes" id="UP000198539"/>
    </source>
</evidence>
<dbReference type="AlphaFoldDB" id="A0A1H3G1C7"/>
<keyword evidence="3" id="KW-1185">Reference proteome</keyword>
<protein>
    <submittedName>
        <fullName evidence="2">Uncharacterized conserved protein YdaU, DUF1376 family</fullName>
    </submittedName>
</protein>
<evidence type="ECO:0000313" key="2">
    <source>
        <dbReference type="EMBL" id="SDX97036.1"/>
    </source>
</evidence>
<feature type="region of interest" description="Disordered" evidence="1">
    <location>
        <begin position="104"/>
        <end position="203"/>
    </location>
</feature>
<name>A0A1H3G1C7_9RHOB</name>
<dbReference type="Proteomes" id="UP000198539">
    <property type="component" value="Unassembled WGS sequence"/>
</dbReference>
<feature type="compositionally biased region" description="Polar residues" evidence="1">
    <location>
        <begin position="162"/>
        <end position="171"/>
    </location>
</feature>
<gene>
    <name evidence="2" type="ORF">SAMN04488238_1583</name>
</gene>
<dbReference type="RefSeq" id="WP_176847404.1">
    <property type="nucleotide sequence ID" value="NZ_CP061502.1"/>
</dbReference>
<proteinExistence type="predicted"/>